<dbReference type="GO" id="GO:0031464">
    <property type="term" value="C:Cul4A-RING E3 ubiquitin ligase complex"/>
    <property type="evidence" value="ECO:0007669"/>
    <property type="project" value="TreeGrafter"/>
</dbReference>
<feature type="compositionally biased region" description="Polar residues" evidence="2">
    <location>
        <begin position="74"/>
        <end position="96"/>
    </location>
</feature>
<evidence type="ECO:0000313" key="3">
    <source>
        <dbReference type="EMBL" id="KAI5431996.1"/>
    </source>
</evidence>
<evidence type="ECO:0008006" key="5">
    <source>
        <dbReference type="Google" id="ProtNLM"/>
    </source>
</evidence>
<gene>
    <name evidence="3" type="ORF">KIW84_035944</name>
</gene>
<feature type="region of interest" description="Disordered" evidence="2">
    <location>
        <begin position="74"/>
        <end position="97"/>
    </location>
</feature>
<evidence type="ECO:0000256" key="1">
    <source>
        <dbReference type="ARBA" id="ARBA00009142"/>
    </source>
</evidence>
<evidence type="ECO:0000256" key="2">
    <source>
        <dbReference type="SAM" id="MobiDB-lite"/>
    </source>
</evidence>
<comment type="caution">
    <text evidence="3">The sequence shown here is derived from an EMBL/GenBank/DDBJ whole genome shotgun (WGS) entry which is preliminary data.</text>
</comment>
<dbReference type="GO" id="GO:0016567">
    <property type="term" value="P:protein ubiquitination"/>
    <property type="evidence" value="ECO:0007669"/>
    <property type="project" value="TreeGrafter"/>
</dbReference>
<sequence>MRSTLLEAPSVLQPNYEWMSVIDSRACWNIGNGQRVKMLGDNWFLGQVEFELWSSSSTLVIRLIEDDANNGNSYVTSSQQHTDQKTTPASTSSNETKGVDANHHAKVFYKHTWPRIIVGTIIGFLGSSFGTVGGVGGGGIFVPMLTLIIGFDAKSATAISKLVFLQMWLQDLSLSQLYSIQHCYSSFKIIHLLLQSIRKIARDAFDHAQQAARVFKNRSSLRSTLLEAPSVPQPNYEWMSVIDSRACRNIGNGQRVKMLGDNWFLGQA</sequence>
<dbReference type="PANTHER" id="PTHR14255:SF48">
    <property type="entry name" value="SULFITE EXPORTER TAUE_SAFE FAMILY PROTEIN 3-LIKE"/>
    <property type="match status" value="1"/>
</dbReference>
<comment type="similarity">
    <text evidence="1">Belongs to the 4-toluene sulfonate uptake permease (TSUP) (TC 2.A.102) family.</text>
</comment>
<dbReference type="Gramene" id="Psat03G0594400-T1">
    <property type="protein sequence ID" value="KAI5431996.1"/>
    <property type="gene ID" value="KIW84_035944"/>
</dbReference>
<protein>
    <recommendedName>
        <fullName evidence="5">Sulfite exporter TauE/SafE family protein</fullName>
    </recommendedName>
</protein>
<evidence type="ECO:0000313" key="4">
    <source>
        <dbReference type="Proteomes" id="UP001058974"/>
    </source>
</evidence>
<dbReference type="Proteomes" id="UP001058974">
    <property type="component" value="Chromosome 3"/>
</dbReference>
<reference evidence="3 4" key="1">
    <citation type="journal article" date="2022" name="Nat. Genet.">
        <title>Improved pea reference genome and pan-genome highlight genomic features and evolutionary characteristics.</title>
        <authorList>
            <person name="Yang T."/>
            <person name="Liu R."/>
            <person name="Luo Y."/>
            <person name="Hu S."/>
            <person name="Wang D."/>
            <person name="Wang C."/>
            <person name="Pandey M.K."/>
            <person name="Ge S."/>
            <person name="Xu Q."/>
            <person name="Li N."/>
            <person name="Li G."/>
            <person name="Huang Y."/>
            <person name="Saxena R.K."/>
            <person name="Ji Y."/>
            <person name="Li M."/>
            <person name="Yan X."/>
            <person name="He Y."/>
            <person name="Liu Y."/>
            <person name="Wang X."/>
            <person name="Xiang C."/>
            <person name="Varshney R.K."/>
            <person name="Ding H."/>
            <person name="Gao S."/>
            <person name="Zong X."/>
        </authorList>
    </citation>
    <scope>NUCLEOTIDE SEQUENCE [LARGE SCALE GENOMIC DNA]</scope>
    <source>
        <strain evidence="3 4">cv. Zhongwan 6</strain>
    </source>
</reference>
<proteinExistence type="inferred from homology"/>
<accession>A0A9D4Y2Y5</accession>
<name>A0A9D4Y2Y5_PEA</name>
<dbReference type="AlphaFoldDB" id="A0A9D4Y2Y5"/>
<dbReference type="EMBL" id="JAMSHJ010000003">
    <property type="protein sequence ID" value="KAI5431996.1"/>
    <property type="molecule type" value="Genomic_DNA"/>
</dbReference>
<dbReference type="PANTHER" id="PTHR14255">
    <property type="entry name" value="CEREBLON"/>
    <property type="match status" value="1"/>
</dbReference>
<organism evidence="3 4">
    <name type="scientific">Pisum sativum</name>
    <name type="common">Garden pea</name>
    <name type="synonym">Lathyrus oleraceus</name>
    <dbReference type="NCBI Taxonomy" id="3888"/>
    <lineage>
        <taxon>Eukaryota</taxon>
        <taxon>Viridiplantae</taxon>
        <taxon>Streptophyta</taxon>
        <taxon>Embryophyta</taxon>
        <taxon>Tracheophyta</taxon>
        <taxon>Spermatophyta</taxon>
        <taxon>Magnoliopsida</taxon>
        <taxon>eudicotyledons</taxon>
        <taxon>Gunneridae</taxon>
        <taxon>Pentapetalae</taxon>
        <taxon>rosids</taxon>
        <taxon>fabids</taxon>
        <taxon>Fabales</taxon>
        <taxon>Fabaceae</taxon>
        <taxon>Papilionoideae</taxon>
        <taxon>50 kb inversion clade</taxon>
        <taxon>NPAAA clade</taxon>
        <taxon>Hologalegina</taxon>
        <taxon>IRL clade</taxon>
        <taxon>Fabeae</taxon>
        <taxon>Lathyrus</taxon>
    </lineage>
</organism>
<keyword evidence="4" id="KW-1185">Reference proteome</keyword>